<dbReference type="EMBL" id="BLSD01000364">
    <property type="protein sequence ID" value="GFP40645.1"/>
    <property type="molecule type" value="Genomic_DNA"/>
</dbReference>
<organism evidence="1 2">
    <name type="scientific">Candidatus Hakubella thermalkaliphila</name>
    <dbReference type="NCBI Taxonomy" id="2754717"/>
    <lineage>
        <taxon>Bacteria</taxon>
        <taxon>Bacillati</taxon>
        <taxon>Actinomycetota</taxon>
        <taxon>Actinomycetota incertae sedis</taxon>
        <taxon>Candidatus Hakubellales</taxon>
        <taxon>Candidatus Hakubellaceae</taxon>
        <taxon>Candidatus Hakubella</taxon>
    </lineage>
</organism>
<sequence length="64" mass="7377">RGKRSENANGSIEVLPLVEYQEGEKSDSFTTRELDDGESIVVMDDYVLTYHRRLKPPVRLVRVL</sequence>
<accession>A0A6V8Q7H3</accession>
<feature type="non-terminal residue" evidence="1">
    <location>
        <position position="1"/>
    </location>
</feature>
<dbReference type="AlphaFoldDB" id="A0A6V8Q7H3"/>
<proteinExistence type="predicted"/>
<comment type="caution">
    <text evidence="1">The sequence shown here is derived from an EMBL/GenBank/DDBJ whole genome shotgun (WGS) entry which is preliminary data.</text>
</comment>
<evidence type="ECO:0000313" key="2">
    <source>
        <dbReference type="Proteomes" id="UP000569018"/>
    </source>
</evidence>
<dbReference type="RefSeq" id="WP_219857165.1">
    <property type="nucleotide sequence ID" value="NZ_BLSD01000364.1"/>
</dbReference>
<gene>
    <name evidence="1" type="ORF">HKBW3S47_02342</name>
</gene>
<protein>
    <submittedName>
        <fullName evidence="1">Uncharacterized protein</fullName>
    </submittedName>
</protein>
<evidence type="ECO:0000313" key="1">
    <source>
        <dbReference type="EMBL" id="GFP40645.1"/>
    </source>
</evidence>
<reference evidence="1 2" key="1">
    <citation type="journal article" date="2020" name="Front. Microbiol.">
        <title>Single-cell genomics of novel Actinobacteria with the Wood-Ljungdahl pathway discovered in a serpentinizing system.</title>
        <authorList>
            <person name="Merino N."/>
            <person name="Kawai M."/>
            <person name="Boyd E.S."/>
            <person name="Colman D.R."/>
            <person name="McGlynn S.E."/>
            <person name="Nealson K.H."/>
            <person name="Kurokawa K."/>
            <person name="Hongoh Y."/>
        </authorList>
    </citation>
    <scope>NUCLEOTIDE SEQUENCE [LARGE SCALE GENOMIC DNA]</scope>
    <source>
        <strain evidence="1 2">S47</strain>
    </source>
</reference>
<name>A0A6V8Q7H3_9ACTN</name>
<dbReference type="Proteomes" id="UP000569018">
    <property type="component" value="Unassembled WGS sequence"/>
</dbReference>